<reference evidence="2 3" key="1">
    <citation type="journal article" date="2012" name="Stand. Genomic Sci.">
        <title>Genome sequence of the soil bacterium Saccharomonospora azurea type strain (NA-128(T)).</title>
        <authorList>
            <person name="Klenk H.P."/>
            <person name="Held B."/>
            <person name="Lucas S."/>
            <person name="Lapidus A."/>
            <person name="Copeland A."/>
            <person name="Hammon N."/>
            <person name="Pitluck S."/>
            <person name="Goodwin L.A."/>
            <person name="Han C."/>
            <person name="Tapia R."/>
            <person name="Brambilla E.M."/>
            <person name="Potter G."/>
            <person name="Land M."/>
            <person name="Ivanova N."/>
            <person name="Rohde M."/>
            <person name="Goker M."/>
            <person name="Detter J.C."/>
            <person name="Kyrpides N.C."/>
            <person name="Woyke T."/>
        </authorList>
    </citation>
    <scope>NUCLEOTIDE SEQUENCE [LARGE SCALE GENOMIC DNA]</scope>
    <source>
        <strain evidence="2 3">NA-128</strain>
    </source>
</reference>
<keyword evidence="2" id="KW-0808">Transferase</keyword>
<proteinExistence type="predicted"/>
<organism evidence="2 3">
    <name type="scientific">Saccharomonospora azurea NA-128</name>
    <dbReference type="NCBI Taxonomy" id="882081"/>
    <lineage>
        <taxon>Bacteria</taxon>
        <taxon>Bacillati</taxon>
        <taxon>Actinomycetota</taxon>
        <taxon>Actinomycetes</taxon>
        <taxon>Pseudonocardiales</taxon>
        <taxon>Pseudonocardiaceae</taxon>
        <taxon>Saccharomonospora</taxon>
    </lineage>
</organism>
<dbReference type="PANTHER" id="PTHR48228">
    <property type="entry name" value="SUCCINYL-COA--D-CITRAMALATE COA-TRANSFERASE"/>
    <property type="match status" value="1"/>
</dbReference>
<protein>
    <submittedName>
        <fullName evidence="2">Acyl-CoA transferase/carnitine dehydratase</fullName>
    </submittedName>
</protein>
<dbReference type="Gene3D" id="3.40.50.10540">
    <property type="entry name" value="Crotonobetainyl-coa:carnitine coa-transferase, domain 1"/>
    <property type="match status" value="1"/>
</dbReference>
<dbReference type="OrthoDB" id="9797653at2"/>
<dbReference type="InterPro" id="IPR003673">
    <property type="entry name" value="CoA-Trfase_fam_III"/>
</dbReference>
<dbReference type="HOGENOM" id="CLU_033975_5_0_11"/>
<dbReference type="GO" id="GO:0016740">
    <property type="term" value="F:transferase activity"/>
    <property type="evidence" value="ECO:0007669"/>
    <property type="project" value="UniProtKB-KW"/>
</dbReference>
<name>H8G4G8_9PSEU</name>
<feature type="region of interest" description="Disordered" evidence="1">
    <location>
        <begin position="345"/>
        <end position="371"/>
    </location>
</feature>
<evidence type="ECO:0000313" key="2">
    <source>
        <dbReference type="EMBL" id="EHY88117.1"/>
    </source>
</evidence>
<gene>
    <name evidence="2" type="ORF">SacazDRAFT_01181</name>
</gene>
<dbReference type="AlphaFoldDB" id="H8G4G8"/>
<dbReference type="Gene3D" id="3.30.1540.10">
    <property type="entry name" value="formyl-coa transferase, domain 3"/>
    <property type="match status" value="1"/>
</dbReference>
<dbReference type="EMBL" id="CM001466">
    <property type="protein sequence ID" value="EHY88117.1"/>
    <property type="molecule type" value="Genomic_DNA"/>
</dbReference>
<dbReference type="PANTHER" id="PTHR48228:SF5">
    <property type="entry name" value="ALPHA-METHYLACYL-COA RACEMASE"/>
    <property type="match status" value="1"/>
</dbReference>
<dbReference type="Proteomes" id="UP000004705">
    <property type="component" value="Chromosome"/>
</dbReference>
<dbReference type="InterPro" id="IPR050509">
    <property type="entry name" value="CoA-transferase_III"/>
</dbReference>
<dbReference type="InterPro" id="IPR023606">
    <property type="entry name" value="CoA-Trfase_III_dom_1_sf"/>
</dbReference>
<evidence type="ECO:0000313" key="3">
    <source>
        <dbReference type="Proteomes" id="UP000004705"/>
    </source>
</evidence>
<accession>H8G4G8</accession>
<dbReference type="SUPFAM" id="SSF89796">
    <property type="entry name" value="CoA-transferase family III (CaiB/BaiF)"/>
    <property type="match status" value="1"/>
</dbReference>
<dbReference type="InterPro" id="IPR044855">
    <property type="entry name" value="CoA-Trfase_III_dom3_sf"/>
</dbReference>
<evidence type="ECO:0000256" key="1">
    <source>
        <dbReference type="SAM" id="MobiDB-lite"/>
    </source>
</evidence>
<sequence>MTRIGSDRKAEFFVNASKSGPLRGLRVVELAGLAPAPFACTVLADLGAEVVRVDRVVEGEDVLAMPKDPLLRGRRTIGVDTKTPEGVEVVLRLVEDADVFVEGFRPGVTERMGLGPADVHARNPRVVYGRITGWGQDGPLAHTAGHDINYIGLSGALHPIGRHGERPVPPVNFLADFGGGGMYLAMGVLAALFERQTSGRGQVVDASMVDGSALLTTHLFGLKASGLWEGERGRNILDGGAPFYDTYETADGRYVAVGAIETKFFAALVDVLELDPDTVPSHLDPQQWPRLREVLAEAIGKRTRDELVARAEGTDACLTPVLSPWEAPEHPHNAARGTFVDIDGVAQPAPGPKFDRTPPELPHPPHPRGSDTVEVLRELGYGDDELDALRAAGTIA</sequence>
<keyword evidence="3" id="KW-1185">Reference proteome</keyword>
<dbReference type="Pfam" id="PF02515">
    <property type="entry name" value="CoA_transf_3"/>
    <property type="match status" value="1"/>
</dbReference>